<gene>
    <name evidence="2" type="ORF">METZ01_LOCUS137549</name>
</gene>
<protein>
    <recommendedName>
        <fullName evidence="3">Cell shape determination protein CcmA</fullName>
    </recommendedName>
</protein>
<dbReference type="InterPro" id="IPR007607">
    <property type="entry name" value="BacA/B"/>
</dbReference>
<dbReference type="PANTHER" id="PTHR35024:SF4">
    <property type="entry name" value="POLYMER-FORMING CYTOSKELETAL PROTEIN"/>
    <property type="match status" value="1"/>
</dbReference>
<dbReference type="PANTHER" id="PTHR35024">
    <property type="entry name" value="HYPOTHETICAL CYTOSOLIC PROTEIN"/>
    <property type="match status" value="1"/>
</dbReference>
<dbReference type="AlphaFoldDB" id="A0A381Z5X4"/>
<dbReference type="Pfam" id="PF04519">
    <property type="entry name" value="Bactofilin"/>
    <property type="match status" value="1"/>
</dbReference>
<sequence>MSKKVQENITIFHKDISFTGKVAGDEAIAVAGHMEGTIQTSQDLSIEKTGTVKADIKAASVTVSGALVGNVDSKGVVSITKTGRMVGDVKASRIIIQSGAQYKGSVITKASSAGKKSQQISRKPASGSKTKR</sequence>
<reference evidence="2" key="1">
    <citation type="submission" date="2018-05" db="EMBL/GenBank/DDBJ databases">
        <authorList>
            <person name="Lanie J.A."/>
            <person name="Ng W.-L."/>
            <person name="Kazmierczak K.M."/>
            <person name="Andrzejewski T.M."/>
            <person name="Davidsen T.M."/>
            <person name="Wayne K.J."/>
            <person name="Tettelin H."/>
            <person name="Glass J.I."/>
            <person name="Rusch D."/>
            <person name="Podicherti R."/>
            <person name="Tsui H.-C.T."/>
            <person name="Winkler M.E."/>
        </authorList>
    </citation>
    <scope>NUCLEOTIDE SEQUENCE</scope>
</reference>
<proteinExistence type="predicted"/>
<dbReference type="EMBL" id="UINC01020090">
    <property type="protein sequence ID" value="SVA84695.1"/>
    <property type="molecule type" value="Genomic_DNA"/>
</dbReference>
<feature type="compositionally biased region" description="Polar residues" evidence="1">
    <location>
        <begin position="110"/>
        <end position="121"/>
    </location>
</feature>
<evidence type="ECO:0000256" key="1">
    <source>
        <dbReference type="SAM" id="MobiDB-lite"/>
    </source>
</evidence>
<evidence type="ECO:0000313" key="2">
    <source>
        <dbReference type="EMBL" id="SVA84695.1"/>
    </source>
</evidence>
<organism evidence="2">
    <name type="scientific">marine metagenome</name>
    <dbReference type="NCBI Taxonomy" id="408172"/>
    <lineage>
        <taxon>unclassified sequences</taxon>
        <taxon>metagenomes</taxon>
        <taxon>ecological metagenomes</taxon>
    </lineage>
</organism>
<name>A0A381Z5X4_9ZZZZ</name>
<feature type="region of interest" description="Disordered" evidence="1">
    <location>
        <begin position="110"/>
        <end position="132"/>
    </location>
</feature>
<accession>A0A381Z5X4</accession>
<evidence type="ECO:0008006" key="3">
    <source>
        <dbReference type="Google" id="ProtNLM"/>
    </source>
</evidence>